<dbReference type="GO" id="GO:0046872">
    <property type="term" value="F:metal ion binding"/>
    <property type="evidence" value="ECO:0007669"/>
    <property type="project" value="UniProtKB-KW"/>
</dbReference>
<dbReference type="InterPro" id="IPR044861">
    <property type="entry name" value="IPNS-like_FE2OG_OXY"/>
</dbReference>
<dbReference type="InterPro" id="IPR050295">
    <property type="entry name" value="Plant_2OG-oxidoreductases"/>
</dbReference>
<evidence type="ECO:0000313" key="10">
    <source>
        <dbReference type="Proteomes" id="UP001420932"/>
    </source>
</evidence>
<dbReference type="Pfam" id="PF14226">
    <property type="entry name" value="DIOX_N"/>
    <property type="match status" value="1"/>
</dbReference>
<feature type="domain" description="Fe2OG dioxygenase" evidence="8">
    <location>
        <begin position="197"/>
        <end position="296"/>
    </location>
</feature>
<evidence type="ECO:0000259" key="8">
    <source>
        <dbReference type="PROSITE" id="PS51471"/>
    </source>
</evidence>
<dbReference type="FunFam" id="2.60.120.330:FF:000007">
    <property type="entry name" value="Protein DMR6-like oxygenase 2"/>
    <property type="match status" value="1"/>
</dbReference>
<dbReference type="InterPro" id="IPR027443">
    <property type="entry name" value="IPNS-like_sf"/>
</dbReference>
<evidence type="ECO:0000256" key="7">
    <source>
        <dbReference type="RuleBase" id="RU003682"/>
    </source>
</evidence>
<accession>A0AAP0IV80</accession>
<sequence length="347" mass="39764">MAASKLLLTDFASTLTHIPHNYIRPTSDRPNLSQVDLHRPIPLIDLAPLHDHTHQNRGNLVREIGLACKKYGFFQVKNHGVSDEVIDGMMRISREFFELPESERLKCYSDDPSKAVRLLTSFNVNTEKVCNWRDFLRLHCLPLEDYIHDWPTNPSSFREVVGEYSKNVRRLVLDLLELISESLGLDKDYMNKALGRHGQHMGINYYPPCPQPDLTYGLPGHTDPNALTVLLHDDVPGLQVLNNGKWVAVNPIPKTFIVNIGDQIQVLSNDRYKSVLHRAVVNSEKERFSVPTFYCPSYDAVIEPARELVDGGGTAYTSFTYKEFYDKFWKRGLRTDESCLDMFRVNN</sequence>
<keyword evidence="5 7" id="KW-0560">Oxidoreductase</keyword>
<evidence type="ECO:0000256" key="1">
    <source>
        <dbReference type="ARBA" id="ARBA00001961"/>
    </source>
</evidence>
<proteinExistence type="inferred from homology"/>
<comment type="cofactor">
    <cofactor evidence="1">
        <name>L-ascorbate</name>
        <dbReference type="ChEBI" id="CHEBI:38290"/>
    </cofactor>
</comment>
<dbReference type="EMBL" id="JBBNAF010000008">
    <property type="protein sequence ID" value="KAK9122384.1"/>
    <property type="molecule type" value="Genomic_DNA"/>
</dbReference>
<evidence type="ECO:0000256" key="6">
    <source>
        <dbReference type="ARBA" id="ARBA00023004"/>
    </source>
</evidence>
<dbReference type="InterPro" id="IPR026992">
    <property type="entry name" value="DIOX_N"/>
</dbReference>
<dbReference type="Gene3D" id="2.60.120.330">
    <property type="entry name" value="B-lactam Antibiotic, Isopenicillin N Synthase, Chain"/>
    <property type="match status" value="1"/>
</dbReference>
<reference evidence="9 10" key="1">
    <citation type="submission" date="2024-01" db="EMBL/GenBank/DDBJ databases">
        <title>Genome assemblies of Stephania.</title>
        <authorList>
            <person name="Yang L."/>
        </authorList>
    </citation>
    <scope>NUCLEOTIDE SEQUENCE [LARGE SCALE GENOMIC DNA]</scope>
    <source>
        <strain evidence="9">YNDBR</strain>
        <tissue evidence="9">Leaf</tissue>
    </source>
</reference>
<name>A0AAP0IV80_9MAGN</name>
<evidence type="ECO:0000256" key="4">
    <source>
        <dbReference type="ARBA" id="ARBA00022964"/>
    </source>
</evidence>
<keyword evidence="6 7" id="KW-0408">Iron</keyword>
<comment type="similarity">
    <text evidence="2 7">Belongs to the iron/ascorbate-dependent oxidoreductase family.</text>
</comment>
<dbReference type="PANTHER" id="PTHR47991">
    <property type="entry name" value="OXOGLUTARATE/IRON-DEPENDENT DIOXYGENASE"/>
    <property type="match status" value="1"/>
</dbReference>
<keyword evidence="10" id="KW-1185">Reference proteome</keyword>
<keyword evidence="4" id="KW-0223">Dioxygenase</keyword>
<dbReference type="GO" id="GO:0002229">
    <property type="term" value="P:defense response to oomycetes"/>
    <property type="evidence" value="ECO:0007669"/>
    <property type="project" value="UniProtKB-ARBA"/>
</dbReference>
<organism evidence="9 10">
    <name type="scientific">Stephania yunnanensis</name>
    <dbReference type="NCBI Taxonomy" id="152371"/>
    <lineage>
        <taxon>Eukaryota</taxon>
        <taxon>Viridiplantae</taxon>
        <taxon>Streptophyta</taxon>
        <taxon>Embryophyta</taxon>
        <taxon>Tracheophyta</taxon>
        <taxon>Spermatophyta</taxon>
        <taxon>Magnoliopsida</taxon>
        <taxon>Ranunculales</taxon>
        <taxon>Menispermaceae</taxon>
        <taxon>Menispermoideae</taxon>
        <taxon>Cissampelideae</taxon>
        <taxon>Stephania</taxon>
    </lineage>
</organism>
<evidence type="ECO:0000256" key="2">
    <source>
        <dbReference type="ARBA" id="ARBA00008056"/>
    </source>
</evidence>
<keyword evidence="3 7" id="KW-0479">Metal-binding</keyword>
<dbReference type="PROSITE" id="PS51471">
    <property type="entry name" value="FE2OG_OXY"/>
    <property type="match status" value="1"/>
</dbReference>
<dbReference type="Pfam" id="PF03171">
    <property type="entry name" value="2OG-FeII_Oxy"/>
    <property type="match status" value="1"/>
</dbReference>
<evidence type="ECO:0000256" key="5">
    <source>
        <dbReference type="ARBA" id="ARBA00023002"/>
    </source>
</evidence>
<gene>
    <name evidence="9" type="ORF">Syun_020001</name>
</gene>
<evidence type="ECO:0000256" key="3">
    <source>
        <dbReference type="ARBA" id="ARBA00022723"/>
    </source>
</evidence>
<dbReference type="InterPro" id="IPR005123">
    <property type="entry name" value="Oxoglu/Fe-dep_dioxygenase_dom"/>
</dbReference>
<dbReference type="Proteomes" id="UP001420932">
    <property type="component" value="Unassembled WGS sequence"/>
</dbReference>
<dbReference type="GO" id="GO:0051213">
    <property type="term" value="F:dioxygenase activity"/>
    <property type="evidence" value="ECO:0007669"/>
    <property type="project" value="UniProtKB-KW"/>
</dbReference>
<dbReference type="SUPFAM" id="SSF51197">
    <property type="entry name" value="Clavaminate synthase-like"/>
    <property type="match status" value="1"/>
</dbReference>
<protein>
    <recommendedName>
        <fullName evidence="8">Fe2OG dioxygenase domain-containing protein</fullName>
    </recommendedName>
</protein>
<dbReference type="AlphaFoldDB" id="A0AAP0IV80"/>
<comment type="caution">
    <text evidence="9">The sequence shown here is derived from an EMBL/GenBank/DDBJ whole genome shotgun (WGS) entry which is preliminary data.</text>
</comment>
<evidence type="ECO:0000313" key="9">
    <source>
        <dbReference type="EMBL" id="KAK9122384.1"/>
    </source>
</evidence>